<organism evidence="6 7">
    <name type="scientific">Hexamita inflata</name>
    <dbReference type="NCBI Taxonomy" id="28002"/>
    <lineage>
        <taxon>Eukaryota</taxon>
        <taxon>Metamonada</taxon>
        <taxon>Diplomonadida</taxon>
        <taxon>Hexamitidae</taxon>
        <taxon>Hexamitinae</taxon>
        <taxon>Hexamita</taxon>
    </lineage>
</organism>
<dbReference type="PANTHER" id="PTHR46321:SF1">
    <property type="entry name" value="KIF-BINDING PROTEIN"/>
    <property type="match status" value="1"/>
</dbReference>
<comment type="similarity">
    <text evidence="2">Belongs to the KIF-binding protein family.</text>
</comment>
<proteinExistence type="inferred from homology"/>
<reference evidence="6 7" key="1">
    <citation type="submission" date="2024-07" db="EMBL/GenBank/DDBJ databases">
        <authorList>
            <person name="Akdeniz Z."/>
        </authorList>
    </citation>
    <scope>NUCLEOTIDE SEQUENCE [LARGE SCALE GENOMIC DNA]</scope>
</reference>
<evidence type="ECO:0000256" key="2">
    <source>
        <dbReference type="ARBA" id="ARBA00010305"/>
    </source>
</evidence>
<dbReference type="PANTHER" id="PTHR46321">
    <property type="entry name" value="KIF1-BINDING PROTEIN"/>
    <property type="match status" value="1"/>
</dbReference>
<accession>A0ABP1HHC0</accession>
<dbReference type="EMBL" id="CAXDID020000032">
    <property type="protein sequence ID" value="CAL5994612.1"/>
    <property type="molecule type" value="Genomic_DNA"/>
</dbReference>
<evidence type="ECO:0000256" key="1">
    <source>
        <dbReference type="ARBA" id="ARBA00004245"/>
    </source>
</evidence>
<evidence type="ECO:0000313" key="6">
    <source>
        <dbReference type="EMBL" id="CAL5994612.1"/>
    </source>
</evidence>
<evidence type="ECO:0000313" key="7">
    <source>
        <dbReference type="Proteomes" id="UP001642409"/>
    </source>
</evidence>
<sequence>MQKSTYDGYTTQLFIFIEVFTYFIQLQRKAPCNYNIFVVNILLLQQQKYHCNIVIYPLQTQELLKKVEQLVNAENNEKTPFQTKYEACDLIDQQLKQVNPDHREGQMHFYILHALAARICHETLEANHSRRHLDECETYINPISTPLDQIVQEIDASPVLLQYFLFTFNTRALTLGNSERLNEAQQIHDVIQKLFIHYQPQIDQSPQPENQSFYTIQQNFNPRELLNQQIHSSFFFAQIYQRNNNEEKSAQLCALTLKLQLKLGEFNRFEFIKNGLDLQRYYVSNDLYQNAFEILTNAKEVLQSIYKDLSKKDTPKSKFILNEENLNDDNAVTEIEDLKLKSDEDELVKPLSENQQEIIYNFYRELGNFYVAVLRYLNLVGITPINNDNSLTIQELLQQIQDPQQLQNVKISFNFLQQIFDEAFNQLQRSIKFFIMDGFCSAHVQILLMLSDLHDLNSHFCPYSLNTLQRKRIQLLASIPQELSSQHFAELIEDVQEHLADAKYQIFDFEYKKLIQKNFKVEQLDYKLSKQDMIDVQKLCSYAAVSVEQFQVFITAVEQTAQTRCRVQENEVRDAKLSWERWVKWIHIDTVEVYVDAIFRQAVVFSKFPSRDVQTRKQMMERALMGFEYCEKMWKWAKKENKFEVDENLKLVAEMLVLMRVRISQMQ</sequence>
<comment type="caution">
    <text evidence="6">The sequence shown here is derived from an EMBL/GenBank/DDBJ whole genome shotgun (WGS) entry which is preliminary data.</text>
</comment>
<dbReference type="Proteomes" id="UP001642409">
    <property type="component" value="Unassembled WGS sequence"/>
</dbReference>
<protein>
    <recommendedName>
        <fullName evidence="3">KIF-binding protein</fullName>
    </recommendedName>
</protein>
<evidence type="ECO:0000256" key="5">
    <source>
        <dbReference type="ARBA" id="ARBA00023212"/>
    </source>
</evidence>
<keyword evidence="7" id="KW-1185">Reference proteome</keyword>
<dbReference type="InterPro" id="IPR022083">
    <property type="entry name" value="KBP"/>
</dbReference>
<keyword evidence="5" id="KW-0206">Cytoskeleton</keyword>
<evidence type="ECO:0000256" key="4">
    <source>
        <dbReference type="ARBA" id="ARBA00022490"/>
    </source>
</evidence>
<keyword evidence="4" id="KW-0963">Cytoplasm</keyword>
<name>A0ABP1HHC0_9EUKA</name>
<comment type="subcellular location">
    <subcellularLocation>
        <location evidence="1">Cytoplasm</location>
        <location evidence="1">Cytoskeleton</location>
    </subcellularLocation>
</comment>
<evidence type="ECO:0000256" key="3">
    <source>
        <dbReference type="ARBA" id="ARBA00016840"/>
    </source>
</evidence>
<gene>
    <name evidence="6" type="ORF">HINF_LOCUS13628</name>
</gene>
<dbReference type="Pfam" id="PF12309">
    <property type="entry name" value="KBP_C"/>
    <property type="match status" value="1"/>
</dbReference>